<sequence length="383" mass="43111">MMNVIDRMRKIPLPKKFVYKIEEKAKNYIIKEGPKLAPKLASVLTILAGAGLAMAKEYEIDLSSVKEGNIQYKNIKVKLNDTDISLNGNDMVDYVYEKDGFKYIDYLNKVVSDTSGDWYVNNAFFTSSVNNPLRYSDLIENDQIKLSIPTKEKEINKLLDETDTLNNLGGAYQITDGTLVIPKFEYNGKTHKVEIQLDGVNNAKLNIKFKVLPIVIDEKGLKFNDSESLSNYYFDKNKLIDYLTNIASKMKDTNGHLIVKDGAVFVDYDKDNIWDAGIEPGTYIDDTDLGKILTGRAIYAIGNISMDSLPQYIKVDGRNVDSSNPIYTNISRALQNGISFEKLLYLVDVSEVDADYSKKFAIPAPVLGVMGLVPLFKRKRKNA</sequence>
<evidence type="ECO:0000313" key="2">
    <source>
        <dbReference type="Proteomes" id="UP000000578"/>
    </source>
</evidence>
<accession>Q74MG3</accession>
<reference evidence="1 2" key="1">
    <citation type="journal article" date="2003" name="Proc. Natl. Acad. Sci. U.S.A.">
        <title>The genome of Nanoarchaeum equitans: insights into early archaeal evolution and derived parasitism.</title>
        <authorList>
            <person name="Waters E."/>
            <person name="Hohn M.J."/>
            <person name="Ahel I."/>
            <person name="Graham D.E."/>
            <person name="Adams M.D."/>
            <person name="Barnstead M."/>
            <person name="Beeson K.Y."/>
            <person name="Bibbs L."/>
            <person name="Bolanos R."/>
            <person name="Keller M."/>
            <person name="Kretz K."/>
            <person name="Lin X."/>
            <person name="Mathur E."/>
            <person name="Ni J."/>
            <person name="Podar M."/>
            <person name="Richardson T."/>
            <person name="Sutton G.G."/>
            <person name="Simon M."/>
            <person name="Soll D."/>
            <person name="Stetter K.O."/>
            <person name="Short J.M."/>
            <person name="Noordewier M."/>
        </authorList>
    </citation>
    <scope>NUCLEOTIDE SEQUENCE [LARGE SCALE GENOMIC DNA]</scope>
    <source>
        <strain evidence="1 2">Kin4-M</strain>
    </source>
</reference>
<dbReference type="AlphaFoldDB" id="Q74MG3"/>
<dbReference type="HOGENOM" id="CLU_720829_0_0_2"/>
<evidence type="ECO:0000313" key="1">
    <source>
        <dbReference type="EMBL" id="AAR38887.1"/>
    </source>
</evidence>
<name>Q74MG3_NANEQ</name>
<dbReference type="KEGG" id="neq:NEQ032"/>
<organism evidence="1 2">
    <name type="scientific">Nanoarchaeum equitans (strain Kin4-M)</name>
    <dbReference type="NCBI Taxonomy" id="228908"/>
    <lineage>
        <taxon>Archaea</taxon>
        <taxon>Nanobdellota</taxon>
        <taxon>Candidatus Nanoarchaeia</taxon>
        <taxon>Nanoarchaeales</taxon>
        <taxon>Nanoarchaeaceae</taxon>
        <taxon>Nanoarchaeum</taxon>
    </lineage>
</organism>
<dbReference type="EnsemblBacteria" id="AAR38887">
    <property type="protein sequence ID" value="AAR38887"/>
    <property type="gene ID" value="NEQ032"/>
</dbReference>
<keyword evidence="2" id="KW-1185">Reference proteome</keyword>
<protein>
    <submittedName>
        <fullName evidence="1">NEQ032</fullName>
    </submittedName>
</protein>
<gene>
    <name evidence="1" type="ordered locus">NEQ032</name>
</gene>
<proteinExistence type="predicted"/>
<dbReference type="BioCyc" id="NEQU228908:GJB6-35-MONOMER"/>
<dbReference type="EMBL" id="AE017199">
    <property type="protein sequence ID" value="AAR38887.1"/>
    <property type="molecule type" value="Genomic_DNA"/>
</dbReference>
<dbReference type="Proteomes" id="UP000000578">
    <property type="component" value="Chromosome"/>
</dbReference>
<dbReference type="STRING" id="228908.NEQ032"/>